<evidence type="ECO:0000313" key="2">
    <source>
        <dbReference type="EMBL" id="KAJ1199846.1"/>
    </source>
</evidence>
<accession>A0AAV7VGF3</accession>
<comment type="caution">
    <text evidence="2">The sequence shown here is derived from an EMBL/GenBank/DDBJ whole genome shotgun (WGS) entry which is preliminary data.</text>
</comment>
<gene>
    <name evidence="2" type="ORF">NDU88_003678</name>
</gene>
<dbReference type="EMBL" id="JANPWB010000003">
    <property type="protein sequence ID" value="KAJ1199846.1"/>
    <property type="molecule type" value="Genomic_DNA"/>
</dbReference>
<protein>
    <submittedName>
        <fullName evidence="2">Uncharacterized protein</fullName>
    </submittedName>
</protein>
<feature type="region of interest" description="Disordered" evidence="1">
    <location>
        <begin position="56"/>
        <end position="75"/>
    </location>
</feature>
<reference evidence="2" key="1">
    <citation type="journal article" date="2022" name="bioRxiv">
        <title>Sequencing and chromosome-scale assembly of the giantPleurodeles waltlgenome.</title>
        <authorList>
            <person name="Brown T."/>
            <person name="Elewa A."/>
            <person name="Iarovenko S."/>
            <person name="Subramanian E."/>
            <person name="Araus A.J."/>
            <person name="Petzold A."/>
            <person name="Susuki M."/>
            <person name="Suzuki K.-i.T."/>
            <person name="Hayashi T."/>
            <person name="Toyoda A."/>
            <person name="Oliveira C."/>
            <person name="Osipova E."/>
            <person name="Leigh N.D."/>
            <person name="Simon A."/>
            <person name="Yun M.H."/>
        </authorList>
    </citation>
    <scope>NUCLEOTIDE SEQUENCE</scope>
    <source>
        <strain evidence="2">20211129_DDA</strain>
        <tissue evidence="2">Liver</tissue>
    </source>
</reference>
<organism evidence="2 3">
    <name type="scientific">Pleurodeles waltl</name>
    <name type="common">Iberian ribbed newt</name>
    <dbReference type="NCBI Taxonomy" id="8319"/>
    <lineage>
        <taxon>Eukaryota</taxon>
        <taxon>Metazoa</taxon>
        <taxon>Chordata</taxon>
        <taxon>Craniata</taxon>
        <taxon>Vertebrata</taxon>
        <taxon>Euteleostomi</taxon>
        <taxon>Amphibia</taxon>
        <taxon>Batrachia</taxon>
        <taxon>Caudata</taxon>
        <taxon>Salamandroidea</taxon>
        <taxon>Salamandridae</taxon>
        <taxon>Pleurodelinae</taxon>
        <taxon>Pleurodeles</taxon>
    </lineage>
</organism>
<evidence type="ECO:0000256" key="1">
    <source>
        <dbReference type="SAM" id="MobiDB-lite"/>
    </source>
</evidence>
<feature type="compositionally biased region" description="Basic residues" evidence="1">
    <location>
        <begin position="65"/>
        <end position="75"/>
    </location>
</feature>
<proteinExistence type="predicted"/>
<dbReference type="Proteomes" id="UP001066276">
    <property type="component" value="Chromosome 2_1"/>
</dbReference>
<dbReference type="AlphaFoldDB" id="A0AAV7VGF3"/>
<evidence type="ECO:0000313" key="3">
    <source>
        <dbReference type="Proteomes" id="UP001066276"/>
    </source>
</evidence>
<name>A0AAV7VGF3_PLEWA</name>
<keyword evidence="3" id="KW-1185">Reference proteome</keyword>
<sequence length="75" mass="8331">MGGRGLPSQNGRRVKRRLRLGLTLILVKLLPLGDRKRGLHWGRSLSTARCRSGEFAKPGEARATSAKRPRLKDKA</sequence>